<feature type="domain" description="DUF4283" evidence="2">
    <location>
        <begin position="37"/>
        <end position="116"/>
    </location>
</feature>
<reference evidence="3" key="1">
    <citation type="journal article" date="2013" name="Genome Biol.">
        <title>Reference genomes and transcriptomes of Nicotiana sylvestris and Nicotiana tomentosiformis.</title>
        <authorList>
            <person name="Sierro N."/>
            <person name="Battey J.N."/>
            <person name="Ouadi S."/>
            <person name="Bovet L."/>
            <person name="Goepfert S."/>
            <person name="Bakaher N."/>
            <person name="Peitsch M.C."/>
            <person name="Ivanov N.V."/>
        </authorList>
    </citation>
    <scope>NUCLEOTIDE SEQUENCE [LARGE SCALE GENOMIC DNA]</scope>
</reference>
<dbReference type="RefSeq" id="XP_009764541.1">
    <property type="nucleotide sequence ID" value="XM_009766239.1"/>
</dbReference>
<feature type="region of interest" description="Disordered" evidence="1">
    <location>
        <begin position="222"/>
        <end position="271"/>
    </location>
</feature>
<evidence type="ECO:0000256" key="1">
    <source>
        <dbReference type="SAM" id="MobiDB-lite"/>
    </source>
</evidence>
<name>A0A1U7VI10_NICSY</name>
<evidence type="ECO:0000313" key="3">
    <source>
        <dbReference type="Proteomes" id="UP000189701"/>
    </source>
</evidence>
<dbReference type="Pfam" id="PF14111">
    <property type="entry name" value="DUF4283"/>
    <property type="match status" value="1"/>
</dbReference>
<dbReference type="AlphaFoldDB" id="A0A1U7VI10"/>
<dbReference type="InterPro" id="IPR025558">
    <property type="entry name" value="DUF4283"/>
</dbReference>
<dbReference type="PANTHER" id="PTHR31286:SF99">
    <property type="entry name" value="DUF4283 DOMAIN-CONTAINING PROTEIN"/>
    <property type="match status" value="1"/>
</dbReference>
<accession>A0A1U7VI10</accession>
<evidence type="ECO:0000259" key="2">
    <source>
        <dbReference type="Pfam" id="PF14111"/>
    </source>
</evidence>
<dbReference type="OrthoDB" id="1750606at2759"/>
<evidence type="ECO:0000313" key="4">
    <source>
        <dbReference type="RefSeq" id="XP_009764541.1"/>
    </source>
</evidence>
<dbReference type="PANTHER" id="PTHR31286">
    <property type="entry name" value="GLYCINE-RICH CELL WALL STRUCTURAL PROTEIN 1.8-LIKE"/>
    <property type="match status" value="1"/>
</dbReference>
<sequence length="271" mass="31145">MAIDTNEEEDEKASEDPEGEFKVPVSGKDKLRIYYPWRFSIIIKLLGKKILHQVLKCKLIDLWKPTKAFSLINVGEQYYIVKFNKEENLENILQKEPWFVFGHFLSVQCSEPNFVPVTAKQIFTAIWIRLPHLPTKFYDEEILKKVGNTVGRLLKADACTSAALRGRYAKLCVELSLDKPVKSNVWIGTHQQQILYEGENLLYKSCGHLGHTARQCNIKIQSPATSSSKNSSVKKQSGQEQEHFPKKRKNGRQLSSTKKRRTLMLLTESHI</sequence>
<dbReference type="eggNOG" id="KOG1075">
    <property type="taxonomic scope" value="Eukaryota"/>
</dbReference>
<organism evidence="3 4">
    <name type="scientific">Nicotiana sylvestris</name>
    <name type="common">Wood tobacco</name>
    <name type="synonym">South American tobacco</name>
    <dbReference type="NCBI Taxonomy" id="4096"/>
    <lineage>
        <taxon>Eukaryota</taxon>
        <taxon>Viridiplantae</taxon>
        <taxon>Streptophyta</taxon>
        <taxon>Embryophyta</taxon>
        <taxon>Tracheophyta</taxon>
        <taxon>Spermatophyta</taxon>
        <taxon>Magnoliopsida</taxon>
        <taxon>eudicotyledons</taxon>
        <taxon>Gunneridae</taxon>
        <taxon>Pentapetalae</taxon>
        <taxon>asterids</taxon>
        <taxon>lamiids</taxon>
        <taxon>Solanales</taxon>
        <taxon>Solanaceae</taxon>
        <taxon>Nicotianoideae</taxon>
        <taxon>Nicotianeae</taxon>
        <taxon>Nicotiana</taxon>
    </lineage>
</organism>
<keyword evidence="3" id="KW-1185">Reference proteome</keyword>
<dbReference type="InterPro" id="IPR040256">
    <property type="entry name" value="At4g02000-like"/>
</dbReference>
<proteinExistence type="predicted"/>
<protein>
    <submittedName>
        <fullName evidence="4">Uncharacterized protein LOC104216228</fullName>
    </submittedName>
</protein>
<feature type="compositionally biased region" description="Low complexity" evidence="1">
    <location>
        <begin position="222"/>
        <end position="239"/>
    </location>
</feature>
<dbReference type="Proteomes" id="UP000189701">
    <property type="component" value="Unplaced"/>
</dbReference>
<gene>
    <name evidence="4" type="primary">LOC104216228</name>
</gene>
<feature type="compositionally biased region" description="Basic residues" evidence="1">
    <location>
        <begin position="245"/>
        <end position="262"/>
    </location>
</feature>
<feature type="region of interest" description="Disordered" evidence="1">
    <location>
        <begin position="1"/>
        <end position="22"/>
    </location>
</feature>
<feature type="compositionally biased region" description="Acidic residues" evidence="1">
    <location>
        <begin position="1"/>
        <end position="18"/>
    </location>
</feature>
<reference evidence="4" key="2">
    <citation type="submission" date="2025-08" db="UniProtKB">
        <authorList>
            <consortium name="RefSeq"/>
        </authorList>
    </citation>
    <scope>IDENTIFICATION</scope>
    <source>
        <tissue evidence="4">Leaf</tissue>
    </source>
</reference>